<accession>A0ABS6SHX8</accession>
<dbReference type="RefSeq" id="WP_218315174.1">
    <property type="nucleotide sequence ID" value="NZ_JAGSPB010000001.1"/>
</dbReference>
<feature type="domain" description="Pyridoxamine 5'-phosphate oxidase Alr4036 family FMN-binding" evidence="1">
    <location>
        <begin position="38"/>
        <end position="95"/>
    </location>
</feature>
<comment type="caution">
    <text evidence="2">The sequence shown here is derived from an EMBL/GenBank/DDBJ whole genome shotgun (WGS) entry which is preliminary data.</text>
</comment>
<dbReference type="EMBL" id="JAGSPB010000001">
    <property type="protein sequence ID" value="MBV7264618.1"/>
    <property type="molecule type" value="Genomic_DNA"/>
</dbReference>
<gene>
    <name evidence="2" type="ORF">KCG45_00330</name>
</gene>
<dbReference type="Proteomes" id="UP000699975">
    <property type="component" value="Unassembled WGS sequence"/>
</dbReference>
<dbReference type="Pfam" id="PF12766">
    <property type="entry name" value="Pyridox_oxase_2"/>
    <property type="match status" value="1"/>
</dbReference>
<evidence type="ECO:0000313" key="3">
    <source>
        <dbReference type="Proteomes" id="UP000699975"/>
    </source>
</evidence>
<organism evidence="2 3">
    <name type="scientific">Erythrobacter ani</name>
    <dbReference type="NCBI Taxonomy" id="2827235"/>
    <lineage>
        <taxon>Bacteria</taxon>
        <taxon>Pseudomonadati</taxon>
        <taxon>Pseudomonadota</taxon>
        <taxon>Alphaproteobacteria</taxon>
        <taxon>Sphingomonadales</taxon>
        <taxon>Erythrobacteraceae</taxon>
        <taxon>Erythrobacter/Porphyrobacter group</taxon>
        <taxon>Erythrobacter</taxon>
    </lineage>
</organism>
<evidence type="ECO:0000259" key="1">
    <source>
        <dbReference type="Pfam" id="PF12766"/>
    </source>
</evidence>
<name>A0ABS6SHX8_9SPHN</name>
<reference evidence="2 3" key="1">
    <citation type="submission" date="2021-04" db="EMBL/GenBank/DDBJ databases">
        <authorList>
            <person name="Pira H."/>
            <person name="Risdian C."/>
            <person name="Wink J."/>
        </authorList>
    </citation>
    <scope>NUCLEOTIDE SEQUENCE [LARGE SCALE GENOMIC DNA]</scope>
    <source>
        <strain evidence="2 3">WH131</strain>
    </source>
</reference>
<sequence>MLHTFEDVTRNVIDRLASAAKDRKSPMHTPAVVTSDVDARTMVLRDFDAAAWTLRFHTDTRAPKVAAIEADPRMAVLFYDKPAKIQIRVRGEGRILRSGLIADRAWDRGDNFARRCYLGEGPGTVSDEPISGLPPEFEGVEPADEELIPARENFAVLMVELNEIDWFYLAHTGHVRAKLVRSDGDRWEGRWVSP</sequence>
<dbReference type="InterPro" id="IPR024624">
    <property type="entry name" value="Pyridox_Oxase_Alr4036_FMN-bd"/>
</dbReference>
<protein>
    <submittedName>
        <fullName evidence="2">Pyridoxamine 5'-phosphate oxidase family protein</fullName>
    </submittedName>
</protein>
<keyword evidence="3" id="KW-1185">Reference proteome</keyword>
<evidence type="ECO:0000313" key="2">
    <source>
        <dbReference type="EMBL" id="MBV7264618.1"/>
    </source>
</evidence>
<proteinExistence type="predicted"/>